<keyword evidence="2 6" id="KW-0812">Transmembrane</keyword>
<organism evidence="8 9">
    <name type="scientific">Sphingobacterium thalpophilum</name>
    <dbReference type="NCBI Taxonomy" id="259"/>
    <lineage>
        <taxon>Bacteria</taxon>
        <taxon>Pseudomonadati</taxon>
        <taxon>Bacteroidota</taxon>
        <taxon>Sphingobacteriia</taxon>
        <taxon>Sphingobacteriales</taxon>
        <taxon>Sphingobacteriaceae</taxon>
        <taxon>Sphingobacterium</taxon>
    </lineage>
</organism>
<sequence length="231" mass="26126">MSSTTKHNIQQSIRIFLMLFWLYVAIDKALALEAFQQALQRQPLPSVLVAVLYWGLPLVELLIGLLFIGRYRQQAYLLSAILLFLFSVYIALGLAGFYPKRPCGCASVFSLLSWSWHLVVNLILLSLSILGWYLTGPTGPMAGKRHQGERNLAILLSIPIRVPLYHVILVVRKRFPEKFAVFPAAAGRTINYDTGAAPRKMCRRGSKDQDTSVKQSPDRPSHTKFFEVNFF</sequence>
<feature type="compositionally biased region" description="Basic and acidic residues" evidence="5">
    <location>
        <begin position="205"/>
        <end position="221"/>
    </location>
</feature>
<name>A0ABV4HB69_9SPHI</name>
<evidence type="ECO:0000256" key="3">
    <source>
        <dbReference type="ARBA" id="ARBA00022989"/>
    </source>
</evidence>
<evidence type="ECO:0000313" key="8">
    <source>
        <dbReference type="EMBL" id="MEZ0451733.1"/>
    </source>
</evidence>
<protein>
    <submittedName>
        <fullName evidence="8">MauE/DoxX family redox-associated membrane protein</fullName>
    </submittedName>
</protein>
<comment type="caution">
    <text evidence="8">The sequence shown here is derived from an EMBL/GenBank/DDBJ whole genome shotgun (WGS) entry which is preliminary data.</text>
</comment>
<feature type="region of interest" description="Disordered" evidence="5">
    <location>
        <begin position="200"/>
        <end position="221"/>
    </location>
</feature>
<dbReference type="Proteomes" id="UP001566204">
    <property type="component" value="Unassembled WGS sequence"/>
</dbReference>
<dbReference type="EMBL" id="JBEOQB010000002">
    <property type="protein sequence ID" value="MEZ0451733.1"/>
    <property type="molecule type" value="Genomic_DNA"/>
</dbReference>
<proteinExistence type="predicted"/>
<reference evidence="8 9" key="1">
    <citation type="submission" date="2024-06" db="EMBL/GenBank/DDBJ databases">
        <title>Soil Sphingobacterium thalpophilum.</title>
        <authorList>
            <person name="Yang J."/>
            <person name="Li J."/>
        </authorList>
    </citation>
    <scope>NUCLEOTIDE SEQUENCE [LARGE SCALE GENOMIC DNA]</scope>
    <source>
        <strain evidence="8 9">22g91tb</strain>
    </source>
</reference>
<feature type="transmembrane region" description="Helical" evidence="6">
    <location>
        <begin position="75"/>
        <end position="98"/>
    </location>
</feature>
<dbReference type="InterPro" id="IPR009908">
    <property type="entry name" value="Methylamine_util_MauE"/>
</dbReference>
<feature type="transmembrane region" description="Helical" evidence="6">
    <location>
        <begin position="47"/>
        <end position="68"/>
    </location>
</feature>
<evidence type="ECO:0000256" key="1">
    <source>
        <dbReference type="ARBA" id="ARBA00004141"/>
    </source>
</evidence>
<accession>A0ABV4HB69</accession>
<gene>
    <name evidence="8" type="ORF">ABTW24_09015</name>
</gene>
<evidence type="ECO:0000256" key="6">
    <source>
        <dbReference type="SAM" id="Phobius"/>
    </source>
</evidence>
<dbReference type="Pfam" id="PF07291">
    <property type="entry name" value="MauE"/>
    <property type="match status" value="1"/>
</dbReference>
<comment type="subcellular location">
    <subcellularLocation>
        <location evidence="1">Membrane</location>
        <topology evidence="1">Multi-pass membrane protein</topology>
    </subcellularLocation>
</comment>
<evidence type="ECO:0000256" key="4">
    <source>
        <dbReference type="ARBA" id="ARBA00023136"/>
    </source>
</evidence>
<keyword evidence="3 6" id="KW-1133">Transmembrane helix</keyword>
<evidence type="ECO:0000259" key="7">
    <source>
        <dbReference type="Pfam" id="PF07291"/>
    </source>
</evidence>
<evidence type="ECO:0000256" key="5">
    <source>
        <dbReference type="SAM" id="MobiDB-lite"/>
    </source>
</evidence>
<feature type="transmembrane region" description="Helical" evidence="6">
    <location>
        <begin position="118"/>
        <end position="135"/>
    </location>
</feature>
<evidence type="ECO:0000313" key="9">
    <source>
        <dbReference type="Proteomes" id="UP001566204"/>
    </source>
</evidence>
<dbReference type="RefSeq" id="WP_370482086.1">
    <property type="nucleotide sequence ID" value="NZ_JBEOQA010000001.1"/>
</dbReference>
<keyword evidence="4 6" id="KW-0472">Membrane</keyword>
<keyword evidence="9" id="KW-1185">Reference proteome</keyword>
<evidence type="ECO:0000256" key="2">
    <source>
        <dbReference type="ARBA" id="ARBA00022692"/>
    </source>
</evidence>
<feature type="domain" description="Methylamine utilisation protein MauE" evidence="7">
    <location>
        <begin position="9"/>
        <end position="133"/>
    </location>
</feature>